<dbReference type="EMBL" id="RHJS01000002">
    <property type="protein sequence ID" value="RRK32113.1"/>
    <property type="molecule type" value="Genomic_DNA"/>
</dbReference>
<accession>A0A3R8JN22</accession>
<evidence type="ECO:0000256" key="2">
    <source>
        <dbReference type="PIRSR" id="PIRSR605754-1"/>
    </source>
</evidence>
<keyword evidence="1 4" id="KW-0378">Hydrolase</keyword>
<dbReference type="InterPro" id="IPR023365">
    <property type="entry name" value="Sortase_dom-sf"/>
</dbReference>
<proteinExistence type="predicted"/>
<keyword evidence="5" id="KW-1185">Reference proteome</keyword>
<evidence type="ECO:0000256" key="3">
    <source>
        <dbReference type="SAM" id="Phobius"/>
    </source>
</evidence>
<keyword evidence="3" id="KW-1133">Transmembrane helix</keyword>
<reference evidence="4" key="1">
    <citation type="submission" date="2018-10" db="EMBL/GenBank/DDBJ databases">
        <title>Schaedlerella arabinophila gen. nov. sp. nov., isolated from the mouse intestinal tract and comparative analysis with the genome of the closely related altered Schaedler flora strain ASF502.</title>
        <authorList>
            <person name="Miyake S."/>
            <person name="Soh M."/>
            <person name="Seedorf H."/>
        </authorList>
    </citation>
    <scope>NUCLEOTIDE SEQUENCE [LARGE SCALE GENOMIC DNA]</scope>
    <source>
        <strain evidence="4">DSM 106076</strain>
    </source>
</reference>
<dbReference type="NCBIfam" id="TIGR03064">
    <property type="entry name" value="sortase_srtB"/>
    <property type="match status" value="1"/>
</dbReference>
<feature type="transmembrane region" description="Helical" evidence="3">
    <location>
        <begin position="7"/>
        <end position="25"/>
    </location>
</feature>
<organism evidence="4 5">
    <name type="scientific">Schaedlerella arabinosiphila</name>
    <dbReference type="NCBI Taxonomy" id="2044587"/>
    <lineage>
        <taxon>Bacteria</taxon>
        <taxon>Bacillati</taxon>
        <taxon>Bacillota</taxon>
        <taxon>Clostridia</taxon>
        <taxon>Lachnospirales</taxon>
        <taxon>Lachnospiraceae</taxon>
        <taxon>Schaedlerella</taxon>
    </lineage>
</organism>
<dbReference type="InterPro" id="IPR009835">
    <property type="entry name" value="SrtB"/>
</dbReference>
<keyword evidence="3" id="KW-0472">Membrane</keyword>
<feature type="active site" description="Acyl-thioester intermediate" evidence="2">
    <location>
        <position position="211"/>
    </location>
</feature>
<dbReference type="InterPro" id="IPR005754">
    <property type="entry name" value="Sortase"/>
</dbReference>
<dbReference type="CDD" id="cd05826">
    <property type="entry name" value="Sortase_B"/>
    <property type="match status" value="1"/>
</dbReference>
<sequence>MSRKKEYVLLVILGVIFLAAGGYLFQVWEDYHEASAGYQKLQKFIIEKPDVGRDSKGKSKNQEDPEENLPEIDFDGLRAINGDIVAWIQIPGINVDYPVVQGKDNEHYLHYTFDGKANKAGSIFLDYRNRADFMDSKVILYGHNMKDGSMFSNLKKFQDAGFRKEQGRVLIYLPEKTLTYEVIECRGVTERDGVYEMDNKEKEKQMILSTCSSSANIRMIVKCTMDGKQEH</sequence>
<dbReference type="SUPFAM" id="SSF63817">
    <property type="entry name" value="Sortase"/>
    <property type="match status" value="1"/>
</dbReference>
<dbReference type="Pfam" id="PF04203">
    <property type="entry name" value="Sortase"/>
    <property type="match status" value="1"/>
</dbReference>
<evidence type="ECO:0000313" key="4">
    <source>
        <dbReference type="EMBL" id="RRK32113.1"/>
    </source>
</evidence>
<dbReference type="EC" id="3.4.22.71" evidence="4"/>
<dbReference type="RefSeq" id="WP_016294856.1">
    <property type="nucleotide sequence ID" value="NZ_RHJS01000002.1"/>
</dbReference>
<feature type="active site" description="Proton donor/acceptor" evidence="2">
    <location>
        <position position="143"/>
    </location>
</feature>
<dbReference type="GO" id="GO:0016787">
    <property type="term" value="F:hydrolase activity"/>
    <property type="evidence" value="ECO:0007669"/>
    <property type="project" value="UniProtKB-KW"/>
</dbReference>
<comment type="caution">
    <text evidence="4">The sequence shown here is derived from an EMBL/GenBank/DDBJ whole genome shotgun (WGS) entry which is preliminary data.</text>
</comment>
<dbReference type="Proteomes" id="UP000274920">
    <property type="component" value="Unassembled WGS sequence"/>
</dbReference>
<evidence type="ECO:0000256" key="1">
    <source>
        <dbReference type="ARBA" id="ARBA00022801"/>
    </source>
</evidence>
<evidence type="ECO:0000313" key="5">
    <source>
        <dbReference type="Proteomes" id="UP000274920"/>
    </source>
</evidence>
<dbReference type="Gene3D" id="2.40.260.10">
    <property type="entry name" value="Sortase"/>
    <property type="match status" value="1"/>
</dbReference>
<dbReference type="AlphaFoldDB" id="A0A3R8JN22"/>
<keyword evidence="3" id="KW-0812">Transmembrane</keyword>
<protein>
    <submittedName>
        <fullName evidence="4">SrtB family sortase</fullName>
        <ecNumber evidence="4">3.4.22.71</ecNumber>
    </submittedName>
</protein>
<name>A0A3R8JN22_9FIRM</name>
<gene>
    <name evidence="4" type="primary">srtB</name>
    <name evidence="4" type="ORF">EBB54_12575</name>
</gene>